<protein>
    <recommendedName>
        <fullName evidence="7">39S ribosomal protein L1, mitochondrial</fullName>
    </recommendedName>
</protein>
<sequence>MAATMVQRLSQLRGISNFLTATTPMLVPACTLSKRNIKAYKDGGKEQKRVWAPRIKKTIFEEKKQDAEFLSRIPEDSIYLMELFPESEFSLQDAIKLQKDYADPFIMNNMDGVIYLDILCNMRTKKQTKFISEFTERLFFPNPFEVELPRRCLVICKTEEEALTAQRLGAVFAGDETIAQRLDRKKGDITANDYDIVLCTNEMQDALFNYRNLLKNNYPSEETFSLDNDVEKMMLKQKESVSFTCRKEGSLGRIQIPIGQLNLEIDQITENYDFFFSTLLKHPKVAQVRPGENFVTSARLLVPPCPEQLKLKDEELRRIDTPANKRKAPQKDSTSEKVDSDSFTGDLLMSA</sequence>
<evidence type="ECO:0008006" key="7">
    <source>
        <dbReference type="Google" id="ProtNLM"/>
    </source>
</evidence>
<dbReference type="PANTHER" id="PTHR36427">
    <property type="entry name" value="54S RIBOSOMAL PROTEIN L1, MITOCHONDRIAL"/>
    <property type="match status" value="1"/>
</dbReference>
<evidence type="ECO:0000256" key="2">
    <source>
        <dbReference type="ARBA" id="ARBA00022980"/>
    </source>
</evidence>
<feature type="compositionally biased region" description="Basic and acidic residues" evidence="4">
    <location>
        <begin position="329"/>
        <end position="340"/>
    </location>
</feature>
<dbReference type="EnsemblMetazoa" id="G3270.1">
    <property type="protein sequence ID" value="G3270.1:cds"/>
    <property type="gene ID" value="G3270"/>
</dbReference>
<organism evidence="5 6">
    <name type="scientific">Magallana gigas</name>
    <name type="common">Pacific oyster</name>
    <name type="synonym">Crassostrea gigas</name>
    <dbReference type="NCBI Taxonomy" id="29159"/>
    <lineage>
        <taxon>Eukaryota</taxon>
        <taxon>Metazoa</taxon>
        <taxon>Spiralia</taxon>
        <taxon>Lophotrochozoa</taxon>
        <taxon>Mollusca</taxon>
        <taxon>Bivalvia</taxon>
        <taxon>Autobranchia</taxon>
        <taxon>Pteriomorphia</taxon>
        <taxon>Ostreida</taxon>
        <taxon>Ostreoidea</taxon>
        <taxon>Ostreidae</taxon>
        <taxon>Magallana</taxon>
    </lineage>
</organism>
<dbReference type="Pfam" id="PF00687">
    <property type="entry name" value="Ribosomal_L1"/>
    <property type="match status" value="1"/>
</dbReference>
<dbReference type="GO" id="GO:1990904">
    <property type="term" value="C:ribonucleoprotein complex"/>
    <property type="evidence" value="ECO:0007669"/>
    <property type="project" value="UniProtKB-KW"/>
</dbReference>
<evidence type="ECO:0000256" key="3">
    <source>
        <dbReference type="ARBA" id="ARBA00023274"/>
    </source>
</evidence>
<dbReference type="PANTHER" id="PTHR36427:SF3">
    <property type="entry name" value="LARGE RIBOSOMAL SUBUNIT PROTEIN UL1M"/>
    <property type="match status" value="1"/>
</dbReference>
<feature type="region of interest" description="Disordered" evidence="4">
    <location>
        <begin position="313"/>
        <end position="351"/>
    </location>
</feature>
<keyword evidence="3" id="KW-0687">Ribonucleoprotein</keyword>
<dbReference type="AlphaFoldDB" id="A0A8W8MFF3"/>
<evidence type="ECO:0000256" key="1">
    <source>
        <dbReference type="ARBA" id="ARBA00010531"/>
    </source>
</evidence>
<name>A0A8W8MFF3_MAGGI</name>
<proteinExistence type="inferred from homology"/>
<evidence type="ECO:0000256" key="4">
    <source>
        <dbReference type="SAM" id="MobiDB-lite"/>
    </source>
</evidence>
<dbReference type="GO" id="GO:0005840">
    <property type="term" value="C:ribosome"/>
    <property type="evidence" value="ECO:0007669"/>
    <property type="project" value="UniProtKB-KW"/>
</dbReference>
<dbReference type="InterPro" id="IPR023674">
    <property type="entry name" value="Ribosomal_uL1-like"/>
</dbReference>
<dbReference type="Gene3D" id="3.30.190.20">
    <property type="match status" value="1"/>
</dbReference>
<dbReference type="InterPro" id="IPR016095">
    <property type="entry name" value="Ribosomal_uL1_3-a/b-sand"/>
</dbReference>
<dbReference type="Gene3D" id="3.40.50.790">
    <property type="match status" value="1"/>
</dbReference>
<accession>A0A8W8MFF3</accession>
<keyword evidence="2" id="KW-0689">Ribosomal protein</keyword>
<dbReference type="Proteomes" id="UP000005408">
    <property type="component" value="Unassembled WGS sequence"/>
</dbReference>
<evidence type="ECO:0000313" key="6">
    <source>
        <dbReference type="Proteomes" id="UP000005408"/>
    </source>
</evidence>
<keyword evidence="6" id="KW-1185">Reference proteome</keyword>
<evidence type="ECO:0000313" key="5">
    <source>
        <dbReference type="EnsemblMetazoa" id="G3270.1:cds"/>
    </source>
</evidence>
<reference evidence="5" key="1">
    <citation type="submission" date="2022-08" db="UniProtKB">
        <authorList>
            <consortium name="EnsemblMetazoa"/>
        </authorList>
    </citation>
    <scope>IDENTIFICATION</scope>
    <source>
        <strain evidence="5">05x7-T-G4-1.051#20</strain>
    </source>
</reference>
<dbReference type="SUPFAM" id="SSF56808">
    <property type="entry name" value="Ribosomal protein L1"/>
    <property type="match status" value="1"/>
</dbReference>
<comment type="similarity">
    <text evidence="1">Belongs to the universal ribosomal protein uL1 family.</text>
</comment>
<dbReference type="InterPro" id="IPR028364">
    <property type="entry name" value="Ribosomal_uL1/biogenesis"/>
</dbReference>